<dbReference type="RefSeq" id="WP_151006850.1">
    <property type="nucleotide sequence ID" value="NZ_VZOL01000749.1"/>
</dbReference>
<feature type="compositionally biased region" description="Low complexity" evidence="1">
    <location>
        <begin position="1"/>
        <end position="30"/>
    </location>
</feature>
<dbReference type="AlphaFoldDB" id="A0A6L3N7L9"/>
<comment type="caution">
    <text evidence="2">The sequence shown here is derived from an EMBL/GenBank/DDBJ whole genome shotgun (WGS) entry which is preliminary data.</text>
</comment>
<evidence type="ECO:0000313" key="3">
    <source>
        <dbReference type="Proteomes" id="UP000473571"/>
    </source>
</evidence>
<gene>
    <name evidence="2" type="ORF">F7R13_29700</name>
</gene>
<accession>A0A6L3N7L9</accession>
<dbReference type="EMBL" id="VZOL01000749">
    <property type="protein sequence ID" value="KAB0649060.1"/>
    <property type="molecule type" value="Genomic_DNA"/>
</dbReference>
<dbReference type="Proteomes" id="UP000473571">
    <property type="component" value="Unassembled WGS sequence"/>
</dbReference>
<sequence length="63" mass="5892">DDASRQAGASAGSASAFNSGPSAAASDAAPLAPPVVHYPPDDDDDTKSATNAGASGVAASPAH</sequence>
<reference evidence="2 3" key="1">
    <citation type="submission" date="2019-09" db="EMBL/GenBank/DDBJ databases">
        <title>Draft genome sequences of 48 bacterial type strains from the CCUG.</title>
        <authorList>
            <person name="Tunovic T."/>
            <person name="Pineiro-Iglesias B."/>
            <person name="Unosson C."/>
            <person name="Inganas E."/>
            <person name="Ohlen M."/>
            <person name="Cardew S."/>
            <person name="Jensie-Markopoulos S."/>
            <person name="Salva-Serra F."/>
            <person name="Jaen-Luchoro D."/>
            <person name="Karlsson R."/>
            <person name="Svensson-Stadler L."/>
            <person name="Chun J."/>
            <person name="Moore E."/>
        </authorList>
    </citation>
    <scope>NUCLEOTIDE SEQUENCE [LARGE SCALE GENOMIC DNA]</scope>
    <source>
        <strain evidence="2 3">CCUG 65687</strain>
    </source>
</reference>
<feature type="region of interest" description="Disordered" evidence="1">
    <location>
        <begin position="1"/>
        <end position="63"/>
    </location>
</feature>
<protein>
    <submittedName>
        <fullName evidence="2">Uncharacterized protein</fullName>
    </submittedName>
</protein>
<name>A0A6L3N7L9_9BURK</name>
<organism evidence="2 3">
    <name type="scientific">Burkholderia territorii</name>
    <dbReference type="NCBI Taxonomy" id="1503055"/>
    <lineage>
        <taxon>Bacteria</taxon>
        <taxon>Pseudomonadati</taxon>
        <taxon>Pseudomonadota</taxon>
        <taxon>Betaproteobacteria</taxon>
        <taxon>Burkholderiales</taxon>
        <taxon>Burkholderiaceae</taxon>
        <taxon>Burkholderia</taxon>
        <taxon>Burkholderia cepacia complex</taxon>
    </lineage>
</organism>
<feature type="non-terminal residue" evidence="2">
    <location>
        <position position="1"/>
    </location>
</feature>
<evidence type="ECO:0000313" key="2">
    <source>
        <dbReference type="EMBL" id="KAB0649060.1"/>
    </source>
</evidence>
<proteinExistence type="predicted"/>
<evidence type="ECO:0000256" key="1">
    <source>
        <dbReference type="SAM" id="MobiDB-lite"/>
    </source>
</evidence>